<keyword evidence="2" id="KW-0472">Membrane</keyword>
<proteinExistence type="inferred from homology"/>
<evidence type="ECO:0000313" key="4">
    <source>
        <dbReference type="EMBL" id="RLE55070.1"/>
    </source>
</evidence>
<dbReference type="Gene3D" id="2.60.40.10">
    <property type="entry name" value="Immunoglobulins"/>
    <property type="match status" value="2"/>
</dbReference>
<keyword evidence="2" id="KW-0812">Transmembrane</keyword>
<dbReference type="SUPFAM" id="SSF49373">
    <property type="entry name" value="Invasin/intimin cell-adhesion fragments"/>
    <property type="match status" value="2"/>
</dbReference>
<comment type="similarity">
    <text evidence="1">Belongs to the intimin/invasin family.</text>
</comment>
<evidence type="ECO:0000256" key="2">
    <source>
        <dbReference type="SAM" id="Phobius"/>
    </source>
</evidence>
<feature type="domain" description="Big-1" evidence="3">
    <location>
        <begin position="312"/>
        <end position="398"/>
    </location>
</feature>
<name>A0A497F806_9CREN</name>
<organism evidence="4 5">
    <name type="scientific">Thermoproteota archaeon</name>
    <dbReference type="NCBI Taxonomy" id="2056631"/>
    <lineage>
        <taxon>Archaea</taxon>
        <taxon>Thermoproteota</taxon>
    </lineage>
</organism>
<evidence type="ECO:0000256" key="1">
    <source>
        <dbReference type="ARBA" id="ARBA00010116"/>
    </source>
</evidence>
<dbReference type="PROSITE" id="PS51127">
    <property type="entry name" value="BIG1"/>
    <property type="match status" value="1"/>
</dbReference>
<evidence type="ECO:0000259" key="3">
    <source>
        <dbReference type="PROSITE" id="PS51127"/>
    </source>
</evidence>
<dbReference type="InterPro" id="IPR013783">
    <property type="entry name" value="Ig-like_fold"/>
</dbReference>
<comment type="caution">
    <text evidence="4">The sequence shown here is derived from an EMBL/GenBank/DDBJ whole genome shotgun (WGS) entry which is preliminary data.</text>
</comment>
<accession>A0A497F806</accession>
<dbReference type="Proteomes" id="UP000269499">
    <property type="component" value="Unassembled WGS sequence"/>
</dbReference>
<dbReference type="SMART" id="SM00634">
    <property type="entry name" value="BID_1"/>
    <property type="match status" value="2"/>
</dbReference>
<dbReference type="EMBL" id="QMRA01000011">
    <property type="protein sequence ID" value="RLE55070.1"/>
    <property type="molecule type" value="Genomic_DNA"/>
</dbReference>
<keyword evidence="2" id="KW-1133">Transmembrane helix</keyword>
<dbReference type="Pfam" id="PF02369">
    <property type="entry name" value="Big_1"/>
    <property type="match status" value="1"/>
</dbReference>
<sequence length="432" mass="46416">MKRRYAILPLLILLSFLSSLAASAFASFTVTTDKSSYYLGETLVIFISGATPNGHVLFQLNGPNGPVWAWEETAGSDGSLTYELKLPTDWPTGEYTLYVKDAATGNTATYTFSVSSPPPVVSVVNLSANVTVVYVGGAVKFTAYVYDQYGDAMANVEVKLYINGEFYASENTTYAGEAEFIVTFGEEGIFEVYAIADDVKSNSIGVRVLSAPTAAFIELTASETEVEAGDVVQFTATVYDQYSHLMAGVEVNLIVDGALYDTKTTGTGGMAFFLVRFDAPGTHEVYAAVGTTTSNIITITVSPPPPTPTVTTIHLEVDKTEAFTGESVTFRATVYDQNGNPMPDVHVTFYVNDEAYSIRTTDTSGVATLRIMFGEEGAYTVYAVSGSVQSNSVTVTVTRPPPGIPTAIYVVVGLVILVIILLVFQILRRRGY</sequence>
<reference evidence="4 5" key="1">
    <citation type="submission" date="2018-06" db="EMBL/GenBank/DDBJ databases">
        <title>Extensive metabolic versatility and redundancy in microbially diverse, dynamic hydrothermal sediments.</title>
        <authorList>
            <person name="Dombrowski N."/>
            <person name="Teske A."/>
            <person name="Baker B.J."/>
        </authorList>
    </citation>
    <scope>NUCLEOTIDE SEQUENCE [LARGE SCALE GENOMIC DNA]</scope>
    <source>
        <strain evidence="4">B20_G2</strain>
    </source>
</reference>
<gene>
    <name evidence="4" type="ORF">DRJ26_01165</name>
</gene>
<dbReference type="InterPro" id="IPR003344">
    <property type="entry name" value="Big_1_dom"/>
</dbReference>
<feature type="transmembrane region" description="Helical" evidence="2">
    <location>
        <begin position="407"/>
        <end position="427"/>
    </location>
</feature>
<protein>
    <recommendedName>
        <fullName evidence="3">Big-1 domain-containing protein</fullName>
    </recommendedName>
</protein>
<dbReference type="AlphaFoldDB" id="A0A497F806"/>
<dbReference type="InterPro" id="IPR008964">
    <property type="entry name" value="Invasin/intimin_cell_adhesion"/>
</dbReference>
<evidence type="ECO:0000313" key="5">
    <source>
        <dbReference type="Proteomes" id="UP000269499"/>
    </source>
</evidence>